<organism evidence="4 5">
    <name type="scientific">Hydra vulgaris</name>
    <name type="common">Hydra</name>
    <name type="synonym">Hydra attenuata</name>
    <dbReference type="NCBI Taxonomy" id="6087"/>
    <lineage>
        <taxon>Eukaryota</taxon>
        <taxon>Metazoa</taxon>
        <taxon>Cnidaria</taxon>
        <taxon>Hydrozoa</taxon>
        <taxon>Hydroidolina</taxon>
        <taxon>Anthoathecata</taxon>
        <taxon>Aplanulata</taxon>
        <taxon>Hydridae</taxon>
        <taxon>Hydra</taxon>
    </lineage>
</organism>
<keyword evidence="5" id="KW-0418">Kinase</keyword>
<feature type="domain" description="F-BAR" evidence="3">
    <location>
        <begin position="82"/>
        <end position="346"/>
    </location>
</feature>
<dbReference type="PROSITE" id="PS51741">
    <property type="entry name" value="F_BAR"/>
    <property type="match status" value="1"/>
</dbReference>
<evidence type="ECO:0000256" key="2">
    <source>
        <dbReference type="SAM" id="Coils"/>
    </source>
</evidence>
<proteinExistence type="predicted"/>
<dbReference type="InterPro" id="IPR031160">
    <property type="entry name" value="F_BAR_dom"/>
</dbReference>
<feature type="coiled-coil region" evidence="2">
    <location>
        <begin position="253"/>
        <end position="280"/>
    </location>
</feature>
<keyword evidence="1 2" id="KW-0175">Coiled coil</keyword>
<reference evidence="5" key="1">
    <citation type="submission" date="2025-08" db="UniProtKB">
        <authorList>
            <consortium name="RefSeq"/>
        </authorList>
    </citation>
    <scope>IDENTIFICATION</scope>
</reference>
<sequence>MSGANLADSVTEKQEAEIEKIKNTPEINNNPSLQLVNTEGEIAVVDVDKTPRQEKCSECSQDCKTVKACLTQFSNTKELRHEDILENFWVENNYKKVVKRIEDGVHTIDDLSKMVEERSAIESFYGNKLKGWSLKWFDTFNRYCESNMINQAVKKSFDEVDSLATLQLSISSKLEALSNNIVEWRNVTYCKQFTKLKEVKRSEEAFAKAQKPWVIKSNEVLKWMIAYHNAGDSLDAVLKINNIKAVSDVPDDQKRLKDKLRKLEEEVLITRGKYEEAIRDISNYNPKYQDDMRYEFNNCQTFEEARKNFVKESLLNYHACLNRTSAFEIIYDQLKRDYETINVDQDNKLYQAKFGDEHPFETDKFIDYQSALRQDPIKYDVNQNSKKSGVCMIL</sequence>
<protein>
    <submittedName>
        <fullName evidence="5">Protein kinase C and casein kinase substrate in neurons protein 1 isoform X2</fullName>
    </submittedName>
</protein>
<dbReference type="InterPro" id="IPR027267">
    <property type="entry name" value="AH/BAR_dom_sf"/>
</dbReference>
<dbReference type="RefSeq" id="XP_065648302.1">
    <property type="nucleotide sequence ID" value="XM_065792230.1"/>
</dbReference>
<dbReference type="Proteomes" id="UP001652625">
    <property type="component" value="Chromosome 03"/>
</dbReference>
<evidence type="ECO:0000313" key="5">
    <source>
        <dbReference type="RefSeq" id="XP_065648302.1"/>
    </source>
</evidence>
<evidence type="ECO:0000259" key="3">
    <source>
        <dbReference type="PROSITE" id="PS51741"/>
    </source>
</evidence>
<dbReference type="GeneID" id="100207001"/>
<dbReference type="SUPFAM" id="SSF103657">
    <property type="entry name" value="BAR/IMD domain-like"/>
    <property type="match status" value="1"/>
</dbReference>
<dbReference type="PANTHER" id="PTHR23065:SF11">
    <property type="entry name" value="SYNDAPIN, ISOFORM C"/>
    <property type="match status" value="1"/>
</dbReference>
<dbReference type="Pfam" id="PF00611">
    <property type="entry name" value="FCH"/>
    <property type="match status" value="1"/>
</dbReference>
<accession>A0ABM4BH14</accession>
<dbReference type="Gene3D" id="1.20.1270.60">
    <property type="entry name" value="Arfaptin homology (AH) domain/BAR domain"/>
    <property type="match status" value="1"/>
</dbReference>
<dbReference type="PANTHER" id="PTHR23065">
    <property type="entry name" value="PROLINE-SERINE-THREONINE PHOSPHATASE INTERACTING PROTEIN 1"/>
    <property type="match status" value="1"/>
</dbReference>
<evidence type="ECO:0000256" key="1">
    <source>
        <dbReference type="PROSITE-ProRule" id="PRU01077"/>
    </source>
</evidence>
<dbReference type="GO" id="GO:0016301">
    <property type="term" value="F:kinase activity"/>
    <property type="evidence" value="ECO:0007669"/>
    <property type="project" value="UniProtKB-KW"/>
</dbReference>
<keyword evidence="4" id="KW-1185">Reference proteome</keyword>
<gene>
    <name evidence="5" type="primary">LOC100207001</name>
</gene>
<evidence type="ECO:0000313" key="4">
    <source>
        <dbReference type="Proteomes" id="UP001652625"/>
    </source>
</evidence>
<dbReference type="InterPro" id="IPR001060">
    <property type="entry name" value="FCH_dom"/>
</dbReference>
<name>A0ABM4BH14_HYDVU</name>
<keyword evidence="5" id="KW-0808">Transferase</keyword>
<dbReference type="SMART" id="SM00055">
    <property type="entry name" value="FCH"/>
    <property type="match status" value="1"/>
</dbReference>